<dbReference type="Pfam" id="PF20256">
    <property type="entry name" value="MoCoBD_2"/>
    <property type="match status" value="1"/>
</dbReference>
<evidence type="ECO:0000259" key="2">
    <source>
        <dbReference type="PROSITE" id="PS51387"/>
    </source>
</evidence>
<dbReference type="InterPro" id="IPR046867">
    <property type="entry name" value="AldOxase/xan_DH_MoCoBD2"/>
</dbReference>
<dbReference type="AlphaFoldDB" id="A0A1G7TQP8"/>
<dbReference type="InterPro" id="IPR036856">
    <property type="entry name" value="Ald_Oxase/Xan_DH_a/b_sf"/>
</dbReference>
<dbReference type="InterPro" id="IPR002346">
    <property type="entry name" value="Mopterin_DH_FAD-bd"/>
</dbReference>
<feature type="domain" description="FAD-binding PCMH-type" evidence="2">
    <location>
        <begin position="1"/>
        <end position="146"/>
    </location>
</feature>
<dbReference type="Gene3D" id="3.30.465.10">
    <property type="match status" value="1"/>
</dbReference>
<evidence type="ECO:0000313" key="3">
    <source>
        <dbReference type="EMBL" id="SDG36979.1"/>
    </source>
</evidence>
<dbReference type="GO" id="GO:0016491">
    <property type="term" value="F:oxidoreductase activity"/>
    <property type="evidence" value="ECO:0007669"/>
    <property type="project" value="InterPro"/>
</dbReference>
<dbReference type="RefSeq" id="WP_074647118.1">
    <property type="nucleotide sequence ID" value="NZ_FNBL01000018.1"/>
</dbReference>
<organism evidence="3 4">
    <name type="scientific">Celeribacter baekdonensis</name>
    <dbReference type="NCBI Taxonomy" id="875171"/>
    <lineage>
        <taxon>Bacteria</taxon>
        <taxon>Pseudomonadati</taxon>
        <taxon>Pseudomonadota</taxon>
        <taxon>Alphaproteobacteria</taxon>
        <taxon>Rhodobacterales</taxon>
        <taxon>Roseobacteraceae</taxon>
        <taxon>Celeribacter</taxon>
    </lineage>
</organism>
<dbReference type="SMART" id="SM01008">
    <property type="entry name" value="Ald_Xan_dh_C"/>
    <property type="match status" value="1"/>
</dbReference>
<dbReference type="PANTHER" id="PTHR11908">
    <property type="entry name" value="XANTHINE DEHYDROGENASE"/>
    <property type="match status" value="1"/>
</dbReference>
<feature type="compositionally biased region" description="Basic and acidic residues" evidence="1">
    <location>
        <begin position="276"/>
        <end position="289"/>
    </location>
</feature>
<dbReference type="GO" id="GO:0005506">
    <property type="term" value="F:iron ion binding"/>
    <property type="evidence" value="ECO:0007669"/>
    <property type="project" value="InterPro"/>
</dbReference>
<sequence>MRISHPSTLAEAEALIATGAQAVVGGTGHQFRWSQGQIRPDHLVNIGSLLPNGINDLTIGAGTSLEDIRHAGLPLLSRACGDVGAPNIRRLATLGGNIGFGAGCLIPALLALDAQLGTTLGPRPLRDHLRDPKGLILSVTLRPLARSIWRKVGLRAAFSPAMIVSTGTFSTEDTRITDLRLSVGGGAVLPQRLSEVETWLMGQVLTQVDPADLEARIIATVNAPSCAFRTASYRKRVAAKAISHGLLGQSPKTHSSKTLRPSPTPPPALTAVSRQDGGERWHTRPDMPRKTRGALPYLTDARAPGMLVGRILRAAYPHANIRHIDTRRAEALPGVHAVITHRDITGFNGFGIVFQDQPALCADKVRYSGDPVAAVAAIDAQVAEAALALIEVDYAPLPVATDPEMALMPSATRVHDNGNLVSEITHAKGDLTEGWAKAVHVIEDTYVTPRQMHGFMETEGGWAAPDGPQNDGILVCAGGQHGARDRLQLSRILDMPKEKIRVISSPTGGAFGGKDELTVQPVLALLARKSGRAVRLHLSRAESVQAGTKRNPMRIRMKTGCDATGRLVAQEVDVISDCGAYASLSPGVLETAMEHAAGPYVIENIQTRGRLAYTNNGTCGAFRGFGANQMSYAIECQMDRLAAKAGLDPIKIRRLNMRVPGSPGYLGQRVAPSERLLEMLDAASSSPLWNARETNPDEIIGTGMALNYQGNGLGTLPEDEAEFALRLKGGKIEALCGLDEMGQGLIASLHAETSTRLGVARDDIRTVYGDTGTAPDSGSTTASRGGYVVWRGIKETAPAFETELLSQAGAKLGLPPAELRLVPGGIGARGANTPTPLLRFDAMADSATFTTQFSFPKSDYTKGNARFIFAFAATLARVAVNRVSGQVRTLDLEMHTAAGPVIDMASYLGQMEGGLIQGLGFTLTEDVLMQNGRPVTTNFDSYMMPTLRDVPNTMRITALEELDPGDPHGPRGAGELGIGAVTPAIANAVFDAIGRWPVVTPFAPESLLDVIASSESEARS</sequence>
<dbReference type="InterPro" id="IPR008274">
    <property type="entry name" value="AldOxase/xan_DH_MoCoBD1"/>
</dbReference>
<dbReference type="InterPro" id="IPR000674">
    <property type="entry name" value="Ald_Oxase/Xan_DH_a/b"/>
</dbReference>
<dbReference type="Gene3D" id="3.90.1170.50">
    <property type="entry name" value="Aldehyde oxidase/xanthine dehydrogenase, a/b hammerhead"/>
    <property type="match status" value="1"/>
</dbReference>
<dbReference type="PANTHER" id="PTHR11908:SF157">
    <property type="entry name" value="XANTHINE DEHYDROGENASE SUBUNIT D-RELATED"/>
    <property type="match status" value="1"/>
</dbReference>
<evidence type="ECO:0000256" key="1">
    <source>
        <dbReference type="SAM" id="MobiDB-lite"/>
    </source>
</evidence>
<dbReference type="SUPFAM" id="SSF56003">
    <property type="entry name" value="Molybdenum cofactor-binding domain"/>
    <property type="match status" value="1"/>
</dbReference>
<name>A0A1G7TQP8_9RHOB</name>
<dbReference type="SUPFAM" id="SSF54665">
    <property type="entry name" value="CO dehydrogenase molybdoprotein N-domain-like"/>
    <property type="match status" value="1"/>
</dbReference>
<dbReference type="Pfam" id="PF00941">
    <property type="entry name" value="FAD_binding_5"/>
    <property type="match status" value="1"/>
</dbReference>
<proteinExistence type="predicted"/>
<dbReference type="OrthoDB" id="9763985at2"/>
<dbReference type="SUPFAM" id="SSF56176">
    <property type="entry name" value="FAD-binding/transporter-associated domain-like"/>
    <property type="match status" value="1"/>
</dbReference>
<dbReference type="InterPro" id="IPR036683">
    <property type="entry name" value="CO_DH_flav_C_dom_sf"/>
</dbReference>
<dbReference type="Gene3D" id="3.30.365.10">
    <property type="entry name" value="Aldehyde oxidase/xanthine dehydrogenase, molybdopterin binding domain"/>
    <property type="match status" value="4"/>
</dbReference>
<feature type="region of interest" description="Disordered" evidence="1">
    <location>
        <begin position="244"/>
        <end position="292"/>
    </location>
</feature>
<feature type="compositionally biased region" description="Polar residues" evidence="1">
    <location>
        <begin position="250"/>
        <end position="261"/>
    </location>
</feature>
<dbReference type="InterPro" id="IPR036318">
    <property type="entry name" value="FAD-bd_PCMH-like_sf"/>
</dbReference>
<dbReference type="GO" id="GO:0071949">
    <property type="term" value="F:FAD binding"/>
    <property type="evidence" value="ECO:0007669"/>
    <property type="project" value="InterPro"/>
</dbReference>
<dbReference type="Gene3D" id="3.30.390.50">
    <property type="entry name" value="CO dehydrogenase flavoprotein, C-terminal domain"/>
    <property type="match status" value="1"/>
</dbReference>
<accession>A0A1G7TQP8</accession>
<dbReference type="Proteomes" id="UP000182284">
    <property type="component" value="Unassembled WGS sequence"/>
</dbReference>
<dbReference type="InterPro" id="IPR016169">
    <property type="entry name" value="FAD-bd_PCMH_sub2"/>
</dbReference>
<reference evidence="3 4" key="1">
    <citation type="submission" date="2016-10" db="EMBL/GenBank/DDBJ databases">
        <authorList>
            <person name="de Groot N.N."/>
        </authorList>
    </citation>
    <scope>NUCLEOTIDE SEQUENCE [LARGE SCALE GENOMIC DNA]</scope>
    <source>
        <strain evidence="3 4">DSM 27375</strain>
    </source>
</reference>
<dbReference type="PROSITE" id="PS51387">
    <property type="entry name" value="FAD_PCMH"/>
    <property type="match status" value="1"/>
</dbReference>
<evidence type="ECO:0000313" key="4">
    <source>
        <dbReference type="Proteomes" id="UP000182284"/>
    </source>
</evidence>
<dbReference type="EMBL" id="FNBL01000018">
    <property type="protein sequence ID" value="SDG36979.1"/>
    <property type="molecule type" value="Genomic_DNA"/>
</dbReference>
<dbReference type="InterPro" id="IPR016208">
    <property type="entry name" value="Ald_Oxase/xanthine_DH-like"/>
</dbReference>
<dbReference type="Pfam" id="PF02738">
    <property type="entry name" value="MoCoBD_1"/>
    <property type="match status" value="1"/>
</dbReference>
<dbReference type="SUPFAM" id="SSF55447">
    <property type="entry name" value="CO dehydrogenase flavoprotein C-terminal domain-like"/>
    <property type="match status" value="1"/>
</dbReference>
<dbReference type="Pfam" id="PF01315">
    <property type="entry name" value="Ald_Xan_dh_C"/>
    <property type="match status" value="1"/>
</dbReference>
<dbReference type="InterPro" id="IPR037165">
    <property type="entry name" value="AldOxase/xan_DH_Mopterin-bd_sf"/>
</dbReference>
<protein>
    <submittedName>
        <fullName evidence="3">Xanthine dehydrogenase D subunit</fullName>
    </submittedName>
</protein>
<gene>
    <name evidence="3" type="ORF">SAMN04488117_11813</name>
</gene>
<dbReference type="InterPro" id="IPR016166">
    <property type="entry name" value="FAD-bd_PCMH"/>
</dbReference>